<evidence type="ECO:0000313" key="2">
    <source>
        <dbReference type="EMBL" id="MBX42611.1"/>
    </source>
</evidence>
<dbReference type="EMBL" id="GGEC01062127">
    <property type="protein sequence ID" value="MBX42611.1"/>
    <property type="molecule type" value="Transcribed_RNA"/>
</dbReference>
<evidence type="ECO:0000256" key="1">
    <source>
        <dbReference type="SAM" id="MobiDB-lite"/>
    </source>
</evidence>
<feature type="region of interest" description="Disordered" evidence="1">
    <location>
        <begin position="1"/>
        <end position="21"/>
    </location>
</feature>
<accession>A0A2P2NJE1</accession>
<feature type="compositionally biased region" description="Basic and acidic residues" evidence="1">
    <location>
        <begin position="1"/>
        <end position="10"/>
    </location>
</feature>
<reference evidence="2" key="1">
    <citation type="submission" date="2018-02" db="EMBL/GenBank/DDBJ databases">
        <title>Rhizophora mucronata_Transcriptome.</title>
        <authorList>
            <person name="Meera S.P."/>
            <person name="Sreeshan A."/>
            <person name="Augustine A."/>
        </authorList>
    </citation>
    <scope>NUCLEOTIDE SEQUENCE</scope>
    <source>
        <tissue evidence="2">Leaf</tissue>
    </source>
</reference>
<sequence>MYVPQPRKEVQNPGIAPTSPLRNLSANFEIISKTQSLG</sequence>
<name>A0A2P2NJE1_RHIMU</name>
<protein>
    <submittedName>
        <fullName evidence="2">Uncharacterized protein</fullName>
    </submittedName>
</protein>
<proteinExistence type="predicted"/>
<organism evidence="2">
    <name type="scientific">Rhizophora mucronata</name>
    <name type="common">Asiatic mangrove</name>
    <dbReference type="NCBI Taxonomy" id="61149"/>
    <lineage>
        <taxon>Eukaryota</taxon>
        <taxon>Viridiplantae</taxon>
        <taxon>Streptophyta</taxon>
        <taxon>Embryophyta</taxon>
        <taxon>Tracheophyta</taxon>
        <taxon>Spermatophyta</taxon>
        <taxon>Magnoliopsida</taxon>
        <taxon>eudicotyledons</taxon>
        <taxon>Gunneridae</taxon>
        <taxon>Pentapetalae</taxon>
        <taxon>rosids</taxon>
        <taxon>fabids</taxon>
        <taxon>Malpighiales</taxon>
        <taxon>Rhizophoraceae</taxon>
        <taxon>Rhizophora</taxon>
    </lineage>
</organism>
<dbReference type="AlphaFoldDB" id="A0A2P2NJE1"/>